<name>C7J084_ORYSJ</name>
<evidence type="ECO:0000313" key="1">
    <source>
        <dbReference type="EMBL" id="BAH92259.1"/>
    </source>
</evidence>
<dbReference type="AlphaFoldDB" id="C7J084"/>
<accession>C7J084</accession>
<proteinExistence type="predicted"/>
<evidence type="ECO:0000313" key="2">
    <source>
        <dbReference type="Proteomes" id="UP000000763"/>
    </source>
</evidence>
<protein>
    <submittedName>
        <fullName evidence="1">Os03g0606600 protein</fullName>
    </submittedName>
</protein>
<dbReference type="Proteomes" id="UP000000763">
    <property type="component" value="Chromosome 3"/>
</dbReference>
<dbReference type="EMBL" id="AP008209">
    <property type="protein sequence ID" value="BAH92259.1"/>
    <property type="molecule type" value="Genomic_DNA"/>
</dbReference>
<dbReference type="KEGG" id="dosa:Os03g0606600"/>
<reference evidence="1 2" key="1">
    <citation type="journal article" date="2005" name="Nature">
        <title>The map-based sequence of the rice genome.</title>
        <authorList>
            <consortium name="International rice genome sequencing project (IRGSP)"/>
            <person name="Matsumoto T."/>
            <person name="Wu J."/>
            <person name="Kanamori H."/>
            <person name="Katayose Y."/>
            <person name="Fujisawa M."/>
            <person name="Namiki N."/>
            <person name="Mizuno H."/>
            <person name="Yamamoto K."/>
            <person name="Antonio B.A."/>
            <person name="Baba T."/>
            <person name="Sakata K."/>
            <person name="Nagamura Y."/>
            <person name="Aoki H."/>
            <person name="Arikawa K."/>
            <person name="Arita K."/>
            <person name="Bito T."/>
            <person name="Chiden Y."/>
            <person name="Fujitsuka N."/>
            <person name="Fukunaka R."/>
            <person name="Hamada M."/>
            <person name="Harada C."/>
            <person name="Hayashi A."/>
            <person name="Hijishita S."/>
            <person name="Honda M."/>
            <person name="Hosokawa S."/>
            <person name="Ichikawa Y."/>
            <person name="Idonuma A."/>
            <person name="Iijima M."/>
            <person name="Ikeda M."/>
            <person name="Ikeno M."/>
            <person name="Ito K."/>
            <person name="Ito S."/>
            <person name="Ito T."/>
            <person name="Ito Y."/>
            <person name="Ito Y."/>
            <person name="Iwabuchi A."/>
            <person name="Kamiya K."/>
            <person name="Karasawa W."/>
            <person name="Kurita K."/>
            <person name="Katagiri S."/>
            <person name="Kikuta A."/>
            <person name="Kobayashi H."/>
            <person name="Kobayashi N."/>
            <person name="Machita K."/>
            <person name="Maehara T."/>
            <person name="Masukawa M."/>
            <person name="Mizubayashi T."/>
            <person name="Mukai Y."/>
            <person name="Nagasaki H."/>
            <person name="Nagata Y."/>
            <person name="Naito S."/>
            <person name="Nakashima M."/>
            <person name="Nakama Y."/>
            <person name="Nakamichi Y."/>
            <person name="Nakamura M."/>
            <person name="Meguro A."/>
            <person name="Negishi M."/>
            <person name="Ohta I."/>
            <person name="Ohta T."/>
            <person name="Okamoto M."/>
            <person name="Ono N."/>
            <person name="Saji S."/>
            <person name="Sakaguchi M."/>
            <person name="Sakai K."/>
            <person name="Shibata M."/>
            <person name="Shimokawa T."/>
            <person name="Song J."/>
            <person name="Takazaki Y."/>
            <person name="Terasawa K."/>
            <person name="Tsugane M."/>
            <person name="Tsuji K."/>
            <person name="Ueda S."/>
            <person name="Waki K."/>
            <person name="Yamagata H."/>
            <person name="Yamamoto M."/>
            <person name="Yamamoto S."/>
            <person name="Yamane H."/>
            <person name="Yoshiki S."/>
            <person name="Yoshihara R."/>
            <person name="Yukawa K."/>
            <person name="Zhong H."/>
            <person name="Yano M."/>
            <person name="Yuan Q."/>
            <person name="Ouyang S."/>
            <person name="Liu J."/>
            <person name="Jones K.M."/>
            <person name="Gansberger K."/>
            <person name="Moffat K."/>
            <person name="Hill J."/>
            <person name="Bera J."/>
            <person name="Fadrosh D."/>
            <person name="Jin S."/>
            <person name="Johri S."/>
            <person name="Kim M."/>
            <person name="Overton L."/>
            <person name="Reardon M."/>
            <person name="Tsitrin T."/>
            <person name="Vuong H."/>
            <person name="Weaver B."/>
            <person name="Ciecko A."/>
            <person name="Tallon L."/>
            <person name="Jackson J."/>
            <person name="Pai G."/>
            <person name="Aken S.V."/>
            <person name="Utterback T."/>
            <person name="Reidmuller S."/>
            <person name="Feldblyum T."/>
            <person name="Hsiao J."/>
            <person name="Zismann V."/>
            <person name="Iobst S."/>
            <person name="de Vazeille A.R."/>
            <person name="Buell C.R."/>
            <person name="Ying K."/>
            <person name="Li Y."/>
            <person name="Lu T."/>
            <person name="Huang Y."/>
            <person name="Zhao Q."/>
            <person name="Feng Q."/>
            <person name="Zhang L."/>
            <person name="Zhu J."/>
            <person name="Weng Q."/>
            <person name="Mu J."/>
            <person name="Lu Y."/>
            <person name="Fan D."/>
            <person name="Liu Y."/>
            <person name="Guan J."/>
            <person name="Zhang Y."/>
            <person name="Yu S."/>
            <person name="Liu X."/>
            <person name="Zhang Y."/>
            <person name="Hong G."/>
            <person name="Han B."/>
            <person name="Choisne N."/>
            <person name="Demange N."/>
            <person name="Orjeda G."/>
            <person name="Samain S."/>
            <person name="Cattolico L."/>
            <person name="Pelletier E."/>
            <person name="Couloux A."/>
            <person name="Segurens B."/>
            <person name="Wincker P."/>
            <person name="D'Hont A."/>
            <person name="Scarpelli C."/>
            <person name="Weissenbach J."/>
            <person name="Salanoubat M."/>
            <person name="Quetier F."/>
            <person name="Yu Y."/>
            <person name="Kim H.R."/>
            <person name="Rambo T."/>
            <person name="Currie J."/>
            <person name="Collura K."/>
            <person name="Luo M."/>
            <person name="Yang T."/>
            <person name="Ammiraju J.S.S."/>
            <person name="Engler F."/>
            <person name="Soderlund C."/>
            <person name="Wing R.A."/>
            <person name="Palmer L.E."/>
            <person name="de la Bastide M."/>
            <person name="Spiegel L."/>
            <person name="Nascimento L."/>
            <person name="Zutavern T."/>
            <person name="O'Shaughnessy A."/>
            <person name="Dike S."/>
            <person name="Dedhia N."/>
            <person name="Preston R."/>
            <person name="Balija V."/>
            <person name="McCombie W.R."/>
            <person name="Chow T."/>
            <person name="Chen H."/>
            <person name="Chung M."/>
            <person name="Chen C."/>
            <person name="Shaw J."/>
            <person name="Wu H."/>
            <person name="Hsiao K."/>
            <person name="Chao Y."/>
            <person name="Chu M."/>
            <person name="Cheng C."/>
            <person name="Hour A."/>
            <person name="Lee P."/>
            <person name="Lin S."/>
            <person name="Lin Y."/>
            <person name="Liou J."/>
            <person name="Liu S."/>
            <person name="Hsing Y."/>
            <person name="Raghuvanshi S."/>
            <person name="Mohanty A."/>
            <person name="Bharti A.K."/>
            <person name="Gaur A."/>
            <person name="Gupta V."/>
            <person name="Kumar D."/>
            <person name="Ravi V."/>
            <person name="Vij S."/>
            <person name="Kapur A."/>
            <person name="Khurana P."/>
            <person name="Khurana P."/>
            <person name="Khurana J.P."/>
            <person name="Tyagi A.K."/>
            <person name="Gaikwad K."/>
            <person name="Singh A."/>
            <person name="Dalal V."/>
            <person name="Srivastava S."/>
            <person name="Dixit A."/>
            <person name="Pal A.K."/>
            <person name="Ghazi I.A."/>
            <person name="Yadav M."/>
            <person name="Pandit A."/>
            <person name="Bhargava A."/>
            <person name="Sureshbabu K."/>
            <person name="Batra K."/>
            <person name="Sharma T.R."/>
            <person name="Mohapatra T."/>
            <person name="Singh N.K."/>
            <person name="Messing J."/>
            <person name="Nelson A.B."/>
            <person name="Fuks G."/>
            <person name="Kavchok S."/>
            <person name="Keizer G."/>
            <person name="Linton E."/>
            <person name="Llaca V."/>
            <person name="Song R."/>
            <person name="Tanyolac B."/>
            <person name="Young S."/>
            <person name="Ho-Il K."/>
            <person name="Hahn J.H."/>
            <person name="Sangsakoo G."/>
            <person name="Vanavichit A."/>
            <person name="de Mattos Luiz.A.T."/>
            <person name="Zimmer P.D."/>
            <person name="Malone G."/>
            <person name="Dellagostin O."/>
            <person name="de Oliveira A.C."/>
            <person name="Bevan M."/>
            <person name="Bancroft I."/>
            <person name="Minx P."/>
            <person name="Cordum H."/>
            <person name="Wilson R."/>
            <person name="Cheng Z."/>
            <person name="Jin W."/>
            <person name="Jiang J."/>
            <person name="Leong S.A."/>
            <person name="Iwama H."/>
            <person name="Gojobori T."/>
            <person name="Itoh T."/>
            <person name="Niimura Y."/>
            <person name="Fujii Y."/>
            <person name="Habara T."/>
            <person name="Sakai H."/>
            <person name="Sato Y."/>
            <person name="Wilson G."/>
            <person name="Kumar K."/>
            <person name="McCouch S."/>
            <person name="Juretic N."/>
            <person name="Hoen D."/>
            <person name="Wright S."/>
            <person name="Bruskiewich R."/>
            <person name="Bureau T."/>
            <person name="Miyao A."/>
            <person name="Hirochika H."/>
            <person name="Nishikawa T."/>
            <person name="Kadowaki K."/>
            <person name="Sugiura M."/>
            <person name="Burr B."/>
            <person name="Sasaki T."/>
        </authorList>
    </citation>
    <scope>NUCLEOTIDE SEQUENCE [LARGE SCALE GENOMIC DNA]</scope>
    <source>
        <strain evidence="2">cv. Nipponbare</strain>
    </source>
</reference>
<organism evidence="1 2">
    <name type="scientific">Oryza sativa subsp. japonica</name>
    <name type="common">Rice</name>
    <dbReference type="NCBI Taxonomy" id="39947"/>
    <lineage>
        <taxon>Eukaryota</taxon>
        <taxon>Viridiplantae</taxon>
        <taxon>Streptophyta</taxon>
        <taxon>Embryophyta</taxon>
        <taxon>Tracheophyta</taxon>
        <taxon>Spermatophyta</taxon>
        <taxon>Magnoliopsida</taxon>
        <taxon>Liliopsida</taxon>
        <taxon>Poales</taxon>
        <taxon>Poaceae</taxon>
        <taxon>BOP clade</taxon>
        <taxon>Oryzoideae</taxon>
        <taxon>Oryzeae</taxon>
        <taxon>Oryzinae</taxon>
        <taxon>Oryza</taxon>
        <taxon>Oryza sativa</taxon>
    </lineage>
</organism>
<reference evidence="2" key="2">
    <citation type="journal article" date="2008" name="Nucleic Acids Res.">
        <title>The rice annotation project database (RAP-DB): 2008 update.</title>
        <authorList>
            <consortium name="The rice annotation project (RAP)"/>
        </authorList>
    </citation>
    <scope>GENOME REANNOTATION</scope>
    <source>
        <strain evidence="2">cv. Nipponbare</strain>
    </source>
</reference>
<sequence>MALSFAWMFIEIKPNGKDLIIGILVPKLSSRTNKASGWACRMRYHASQCVPPFCSCTVKKNRSRQRTPGPRSAEIPFALIPLITLVSKEEVMGVFKIGPRTQLLDGCHRRQGLSSSTDVAIFQSSRKMGVGVVIRDHNGDCLYACSELVPGIMMPETIEAIAIQRALSIDWEDDGQQVTQCLGRVFAVMDRELAWG</sequence>
<gene>
    <name evidence="1" type="ordered locus">Os03g0606600</name>
</gene>